<dbReference type="EMBL" id="JABWDY010044003">
    <property type="protein sequence ID" value="KAF5175476.1"/>
    <property type="molecule type" value="Genomic_DNA"/>
</dbReference>
<accession>A0A7J6USG2</accession>
<reference evidence="1 2" key="1">
    <citation type="submission" date="2020-06" db="EMBL/GenBank/DDBJ databases">
        <title>Transcriptomic and genomic resources for Thalictrum thalictroides and T. hernandezii: Facilitating candidate gene discovery in an emerging model plant lineage.</title>
        <authorList>
            <person name="Arias T."/>
            <person name="Riano-Pachon D.M."/>
            <person name="Di Stilio V.S."/>
        </authorList>
    </citation>
    <scope>NUCLEOTIDE SEQUENCE [LARGE SCALE GENOMIC DNA]</scope>
    <source>
        <strain evidence="2">cv. WT478/WT964</strain>
        <tissue evidence="1">Leaves</tissue>
    </source>
</reference>
<comment type="caution">
    <text evidence="1">The sequence shown here is derived from an EMBL/GenBank/DDBJ whole genome shotgun (WGS) entry which is preliminary data.</text>
</comment>
<keyword evidence="2" id="KW-1185">Reference proteome</keyword>
<protein>
    <submittedName>
        <fullName evidence="1">Uncharacterized protein</fullName>
    </submittedName>
</protein>
<name>A0A7J6USG2_THATH</name>
<sequence>MAAPTVATTLVFSSLRNVKDSPFSPLNSLYVSSSSLFHRKFSSLSLSTTKCKTRHRSFVVSCHLVPSPPEQVSTKLYVS</sequence>
<evidence type="ECO:0000313" key="2">
    <source>
        <dbReference type="Proteomes" id="UP000554482"/>
    </source>
</evidence>
<dbReference type="AlphaFoldDB" id="A0A7J6USG2"/>
<dbReference type="Proteomes" id="UP000554482">
    <property type="component" value="Unassembled WGS sequence"/>
</dbReference>
<feature type="non-terminal residue" evidence="1">
    <location>
        <position position="79"/>
    </location>
</feature>
<proteinExistence type="predicted"/>
<organism evidence="1 2">
    <name type="scientific">Thalictrum thalictroides</name>
    <name type="common">Rue-anemone</name>
    <name type="synonym">Anemone thalictroides</name>
    <dbReference type="NCBI Taxonomy" id="46969"/>
    <lineage>
        <taxon>Eukaryota</taxon>
        <taxon>Viridiplantae</taxon>
        <taxon>Streptophyta</taxon>
        <taxon>Embryophyta</taxon>
        <taxon>Tracheophyta</taxon>
        <taxon>Spermatophyta</taxon>
        <taxon>Magnoliopsida</taxon>
        <taxon>Ranunculales</taxon>
        <taxon>Ranunculaceae</taxon>
        <taxon>Thalictroideae</taxon>
        <taxon>Thalictrum</taxon>
    </lineage>
</organism>
<evidence type="ECO:0000313" key="1">
    <source>
        <dbReference type="EMBL" id="KAF5175476.1"/>
    </source>
</evidence>
<gene>
    <name evidence="1" type="ORF">FRX31_034935</name>
</gene>